<dbReference type="EMBL" id="CM045876">
    <property type="protein sequence ID" value="KAI7942071.1"/>
    <property type="molecule type" value="Genomic_DNA"/>
</dbReference>
<accession>A0ACC0E061</accession>
<proteinExistence type="predicted"/>
<reference evidence="1 2" key="3">
    <citation type="journal article" date="2022" name="Microbiol. Spectr.">
        <title>Folding features and dynamics of 3D genome architecture in plant fungal pathogens.</title>
        <authorList>
            <person name="Xia C."/>
        </authorList>
    </citation>
    <scope>NUCLEOTIDE SEQUENCE [LARGE SCALE GENOMIC DNA]</scope>
    <source>
        <strain evidence="1 2">93-210</strain>
    </source>
</reference>
<sequence>MAKSYSYYQCPHKPTCRNDQSIGNKPCRECVGMNRHQVRCHTARQDLHRGCDPTCPVYDLDVAWLMDYNFVPVNAQRKSIECPHSEDENTNPGKTSRRTRASTQQRSTTDEGKIASRPAKTIHRAATVSPYVRNVTSVSTDKNYSRRAVTASPYVRDVDSGGIDDDLPTRIIQRAAHTSPYSRDHNKHQPITDSPCADDNMEVTGETGSTNDTIRDNTRSRSDEPRTAPSSNLHSNQGHHMGRTIKNCLRYLLLCLIAAYLYSSWAHYTSNFCLTIFKNQSLLVVYLSKSICSVIQSTLEGLLWLEATPNVCGMVFRGVLIYLYFTI</sequence>
<organism evidence="1 2">
    <name type="scientific">Puccinia striiformis f. sp. tritici</name>
    <dbReference type="NCBI Taxonomy" id="168172"/>
    <lineage>
        <taxon>Eukaryota</taxon>
        <taxon>Fungi</taxon>
        <taxon>Dikarya</taxon>
        <taxon>Basidiomycota</taxon>
        <taxon>Pucciniomycotina</taxon>
        <taxon>Pucciniomycetes</taxon>
        <taxon>Pucciniales</taxon>
        <taxon>Pucciniaceae</taxon>
        <taxon>Puccinia</taxon>
    </lineage>
</organism>
<reference evidence="2" key="2">
    <citation type="journal article" date="2018" name="Mol. Plant Microbe Interact.">
        <title>Genome sequence resources for the wheat stripe rust pathogen (Puccinia striiformis f. sp. tritici) and the barley stripe rust pathogen (Puccinia striiformis f. sp. hordei).</title>
        <authorList>
            <person name="Xia C."/>
            <person name="Wang M."/>
            <person name="Yin C."/>
            <person name="Cornejo O.E."/>
            <person name="Hulbert S.H."/>
            <person name="Chen X."/>
        </authorList>
    </citation>
    <scope>NUCLEOTIDE SEQUENCE [LARGE SCALE GENOMIC DNA]</scope>
    <source>
        <strain evidence="2">93-210</strain>
    </source>
</reference>
<evidence type="ECO:0000313" key="1">
    <source>
        <dbReference type="EMBL" id="KAI7942071.1"/>
    </source>
</evidence>
<comment type="caution">
    <text evidence="1">The sequence shown here is derived from an EMBL/GenBank/DDBJ whole genome shotgun (WGS) entry which is preliminary data.</text>
</comment>
<reference evidence="2" key="1">
    <citation type="journal article" date="2018" name="BMC Genomics">
        <title>Genomic insights into host adaptation between the wheat stripe rust pathogen (Puccinia striiformis f. sp. tritici) and the barley stripe rust pathogen (Puccinia striiformis f. sp. hordei).</title>
        <authorList>
            <person name="Xia C."/>
            <person name="Wang M."/>
            <person name="Yin C."/>
            <person name="Cornejo O.E."/>
            <person name="Hulbert S.H."/>
            <person name="Chen X."/>
        </authorList>
    </citation>
    <scope>NUCLEOTIDE SEQUENCE [LARGE SCALE GENOMIC DNA]</scope>
    <source>
        <strain evidence="2">93-210</strain>
    </source>
</reference>
<dbReference type="Proteomes" id="UP001060170">
    <property type="component" value="Chromosome 12"/>
</dbReference>
<protein>
    <submittedName>
        <fullName evidence="1">Uncharacterized protein</fullName>
    </submittedName>
</protein>
<keyword evidence="2" id="KW-1185">Reference proteome</keyword>
<name>A0ACC0E061_9BASI</name>
<gene>
    <name evidence="1" type="ORF">MJO28_012098</name>
</gene>
<evidence type="ECO:0000313" key="2">
    <source>
        <dbReference type="Proteomes" id="UP001060170"/>
    </source>
</evidence>